<evidence type="ECO:0000259" key="1">
    <source>
        <dbReference type="PROSITE" id="PS50983"/>
    </source>
</evidence>
<dbReference type="Proteomes" id="UP000631653">
    <property type="component" value="Unassembled WGS sequence"/>
</dbReference>
<proteinExistence type="predicted"/>
<accession>A0ABX0K4Z5</accession>
<dbReference type="Gene3D" id="1.20.58.2180">
    <property type="match status" value="1"/>
</dbReference>
<name>A0ABX0K4Z5_9PROT</name>
<dbReference type="PANTHER" id="PTHR30535">
    <property type="entry name" value="VITAMIN B12-BINDING PROTEIN"/>
    <property type="match status" value="1"/>
</dbReference>
<dbReference type="EMBL" id="WOSY01000009">
    <property type="protein sequence ID" value="NHN89062.1"/>
    <property type="molecule type" value="Genomic_DNA"/>
</dbReference>
<dbReference type="InterPro" id="IPR050902">
    <property type="entry name" value="ABC_Transporter_SBP"/>
</dbReference>
<evidence type="ECO:0000313" key="3">
    <source>
        <dbReference type="Proteomes" id="UP000631653"/>
    </source>
</evidence>
<protein>
    <submittedName>
        <fullName evidence="2">ABC transporter substrate-binding protein</fullName>
    </submittedName>
</protein>
<dbReference type="Gene3D" id="3.40.50.1980">
    <property type="entry name" value="Nitrogenase molybdenum iron protein domain"/>
    <property type="match status" value="2"/>
</dbReference>
<dbReference type="Pfam" id="PF01497">
    <property type="entry name" value="Peripla_BP_2"/>
    <property type="match status" value="1"/>
</dbReference>
<dbReference type="InterPro" id="IPR002491">
    <property type="entry name" value="ABC_transptr_periplasmic_BD"/>
</dbReference>
<reference evidence="2 3" key="1">
    <citation type="journal article" date="2020" name="Int. J. Syst. Evol. Microbiol.">
        <title>Novel acetic acid bacteria from cider fermentations: Acetobacter conturbans sp. nov. and Acetobacter fallax sp. nov.</title>
        <authorList>
            <person name="Sombolestani A.S."/>
            <person name="Cleenwerck I."/>
            <person name="Cnockaert M."/>
            <person name="Borremans W."/>
            <person name="Wieme A.D."/>
            <person name="De Vuyst L."/>
            <person name="Vandamme P."/>
        </authorList>
    </citation>
    <scope>NUCLEOTIDE SEQUENCE [LARGE SCALE GENOMIC DNA]</scope>
    <source>
        <strain evidence="2 3">LMG 1627</strain>
    </source>
</reference>
<comment type="caution">
    <text evidence="2">The sequence shown here is derived from an EMBL/GenBank/DDBJ whole genome shotgun (WGS) entry which is preliminary data.</text>
</comment>
<feature type="domain" description="Fe/B12 periplasmic-binding" evidence="1">
    <location>
        <begin position="14"/>
        <end position="273"/>
    </location>
</feature>
<keyword evidence="3" id="KW-1185">Reference proteome</keyword>
<organism evidence="2 3">
    <name type="scientific">Acetobacter conturbans</name>
    <dbReference type="NCBI Taxonomy" id="1737472"/>
    <lineage>
        <taxon>Bacteria</taxon>
        <taxon>Pseudomonadati</taxon>
        <taxon>Pseudomonadota</taxon>
        <taxon>Alphaproteobacteria</taxon>
        <taxon>Acetobacterales</taxon>
        <taxon>Acetobacteraceae</taxon>
        <taxon>Acetobacter</taxon>
    </lineage>
</organism>
<dbReference type="PROSITE" id="PS50983">
    <property type="entry name" value="FE_B12_PBP"/>
    <property type="match status" value="1"/>
</dbReference>
<dbReference type="PANTHER" id="PTHR30535:SF34">
    <property type="entry name" value="MOLYBDATE-BINDING PROTEIN MOLA"/>
    <property type="match status" value="1"/>
</dbReference>
<gene>
    <name evidence="2" type="ORF">GOB81_10515</name>
</gene>
<evidence type="ECO:0000313" key="2">
    <source>
        <dbReference type="EMBL" id="NHN89062.1"/>
    </source>
</evidence>
<dbReference type="SUPFAM" id="SSF53807">
    <property type="entry name" value="Helical backbone' metal receptor"/>
    <property type="match status" value="1"/>
</dbReference>
<sequence>MTGIRSEVPSPPARIADLWFAHNELVVMLGGAPAIAMTVERQTMSPWMYRLAPALNKAVQLPGTTPTAETLLASQIDLVFATPALSGLDSYRRAGIPAVAVDFHDAAGLLRCLDLTADVLGTAHAQDVVKDYRAYLDETLNLLSSRLGDFPDASRPRVLHILSLSPLKVDGAGTMIDEWIRLAGGRNAAGEIQGSKRPVSFEQIAAWNPDIIILGGMSGTPEASTAGAVWSSLAAVRTGRVYRNPVGVFPWDRYGTEFALQLRWAATILHPDLFRDVSMAEVTQAFYRRFFAYDLTDEDARRILAAQPPA</sequence>